<reference evidence="2 3" key="1">
    <citation type="submission" date="2021-01" db="EMBL/GenBank/DDBJ databases">
        <title>Whole genome shotgun sequence of Catellatospora citrea NBRC 14495.</title>
        <authorList>
            <person name="Komaki H."/>
            <person name="Tamura T."/>
        </authorList>
    </citation>
    <scope>NUCLEOTIDE SEQUENCE [LARGE SCALE GENOMIC DNA]</scope>
    <source>
        <strain evidence="2 3">NBRC 14495</strain>
    </source>
</reference>
<accession>A0A8J3P0U9</accession>
<feature type="region of interest" description="Disordered" evidence="1">
    <location>
        <begin position="1"/>
        <end position="89"/>
    </location>
</feature>
<protein>
    <submittedName>
        <fullName evidence="2">Uncharacterized protein</fullName>
    </submittedName>
</protein>
<name>A0A8J3P0U9_9ACTN</name>
<dbReference type="EMBL" id="BONH01000023">
    <property type="protein sequence ID" value="GIF99865.1"/>
    <property type="molecule type" value="Genomic_DNA"/>
</dbReference>
<evidence type="ECO:0000313" key="3">
    <source>
        <dbReference type="Proteomes" id="UP000659904"/>
    </source>
</evidence>
<comment type="caution">
    <text evidence="2">The sequence shown here is derived from an EMBL/GenBank/DDBJ whole genome shotgun (WGS) entry which is preliminary data.</text>
</comment>
<evidence type="ECO:0000313" key="2">
    <source>
        <dbReference type="EMBL" id="GIF99865.1"/>
    </source>
</evidence>
<organism evidence="2 3">
    <name type="scientific">Catellatospora citrea</name>
    <dbReference type="NCBI Taxonomy" id="53366"/>
    <lineage>
        <taxon>Bacteria</taxon>
        <taxon>Bacillati</taxon>
        <taxon>Actinomycetota</taxon>
        <taxon>Actinomycetes</taxon>
        <taxon>Micromonosporales</taxon>
        <taxon>Micromonosporaceae</taxon>
        <taxon>Catellatospora</taxon>
    </lineage>
</organism>
<keyword evidence="3" id="KW-1185">Reference proteome</keyword>
<dbReference type="Proteomes" id="UP000659904">
    <property type="component" value="Unassembled WGS sequence"/>
</dbReference>
<gene>
    <name evidence="2" type="ORF">Cci01nite_49590</name>
</gene>
<proteinExistence type="predicted"/>
<feature type="compositionally biased region" description="Low complexity" evidence="1">
    <location>
        <begin position="26"/>
        <end position="38"/>
    </location>
</feature>
<feature type="compositionally biased region" description="Low complexity" evidence="1">
    <location>
        <begin position="1"/>
        <end position="15"/>
    </location>
</feature>
<evidence type="ECO:0000256" key="1">
    <source>
        <dbReference type="SAM" id="MobiDB-lite"/>
    </source>
</evidence>
<sequence length="89" mass="8838">MVPGAAEADGAADPVGSGEGVVGVHAADSATSATGSSTRNLSADIPQVYVDPRKVTTRRSGARKGAFSTDVRGEGALPSLQVSGRERAA</sequence>
<dbReference type="AlphaFoldDB" id="A0A8J3P0U9"/>